<organism evidence="3 4">
    <name type="scientific">Amycolatopsis acidicola</name>
    <dbReference type="NCBI Taxonomy" id="2596893"/>
    <lineage>
        <taxon>Bacteria</taxon>
        <taxon>Bacillati</taxon>
        <taxon>Actinomycetota</taxon>
        <taxon>Actinomycetes</taxon>
        <taxon>Pseudonocardiales</taxon>
        <taxon>Pseudonocardiaceae</taxon>
        <taxon>Amycolatopsis</taxon>
    </lineage>
</organism>
<dbReference type="InterPro" id="IPR050631">
    <property type="entry name" value="PheA/TfdB_FAD_monoxygenase"/>
</dbReference>
<feature type="domain" description="FAD-binding" evidence="2">
    <location>
        <begin position="5"/>
        <end position="346"/>
    </location>
</feature>
<dbReference type="GO" id="GO:0071949">
    <property type="term" value="F:FAD binding"/>
    <property type="evidence" value="ECO:0007669"/>
    <property type="project" value="InterPro"/>
</dbReference>
<dbReference type="Gene3D" id="3.50.50.60">
    <property type="entry name" value="FAD/NAD(P)-binding domain"/>
    <property type="match status" value="2"/>
</dbReference>
<keyword evidence="4" id="KW-1185">Reference proteome</keyword>
<dbReference type="AlphaFoldDB" id="A0A5N0VMJ7"/>
<reference evidence="3" key="1">
    <citation type="submission" date="2019-09" db="EMBL/GenBank/DDBJ databases">
        <authorList>
            <person name="Teo W.F.A."/>
            <person name="Duangmal K."/>
        </authorList>
    </citation>
    <scope>NUCLEOTIDE SEQUENCE [LARGE SCALE GENOMIC DNA]</scope>
    <source>
        <strain evidence="3">K81G1</strain>
    </source>
</reference>
<dbReference type="Pfam" id="PF01494">
    <property type="entry name" value="FAD_binding_3"/>
    <property type="match status" value="1"/>
</dbReference>
<protein>
    <submittedName>
        <fullName evidence="3">FAD-dependent oxidoreductase</fullName>
    </submittedName>
</protein>
<evidence type="ECO:0000313" key="3">
    <source>
        <dbReference type="EMBL" id="KAA9166514.1"/>
    </source>
</evidence>
<dbReference type="OrthoDB" id="9791689at2"/>
<accession>A0A5N0VMJ7</accession>
<sequence length="410" mass="44552">MTELDADVCVVGGGPAGLTLALLLARSGVNVVVLERSAELNRAYWGEILQPGGLAILDSLGVLGPARERGGHELSRFQFLEHGKALLDIDYRALPRPHNYLLSMPQRHLLAALLDAARPYGNFRYHDRNRVTELIRENGRVQGVVARGPSGNTVVRARWVVGADGRFSLLRRLAGIPHGRQDVFDFDVVWVKLPAAAETLPYARILRSGGSPLLTYPSWPDSLQLGWTVPHGGYARMMAEGLDQVKAELARSAPPYASLIDAAITSVADLSLLDVFAARAPRWSVPGLVLIGDSAHTHSPIGAQGINLAIQDAAVLHPLLLKELRAPGAGAVEEFERRRGPDIARVLRVQAMQARGMNSGGRVARFVRPKATRILTRTPLFGRITREIVHGNPGIRVAAELFRPPEPAKE</sequence>
<keyword evidence="1" id="KW-0560">Oxidoreductase</keyword>
<dbReference type="InterPro" id="IPR036188">
    <property type="entry name" value="FAD/NAD-bd_sf"/>
</dbReference>
<evidence type="ECO:0000259" key="2">
    <source>
        <dbReference type="Pfam" id="PF01494"/>
    </source>
</evidence>
<dbReference type="PANTHER" id="PTHR43476">
    <property type="entry name" value="3-(3-HYDROXY-PHENYL)PROPIONATE/3-HYDROXYCINNAMIC ACID HYDROXYLASE"/>
    <property type="match status" value="1"/>
</dbReference>
<evidence type="ECO:0000313" key="4">
    <source>
        <dbReference type="Proteomes" id="UP000319769"/>
    </source>
</evidence>
<comment type="caution">
    <text evidence="3">The sequence shown here is derived from an EMBL/GenBank/DDBJ whole genome shotgun (WGS) entry which is preliminary data.</text>
</comment>
<dbReference type="EMBL" id="VMNW02000002">
    <property type="protein sequence ID" value="KAA9166514.1"/>
    <property type="molecule type" value="Genomic_DNA"/>
</dbReference>
<proteinExistence type="predicted"/>
<dbReference type="RefSeq" id="WP_144748142.1">
    <property type="nucleotide sequence ID" value="NZ_VMNW02000002.1"/>
</dbReference>
<evidence type="ECO:0000256" key="1">
    <source>
        <dbReference type="ARBA" id="ARBA00023002"/>
    </source>
</evidence>
<dbReference type="GO" id="GO:0016491">
    <property type="term" value="F:oxidoreductase activity"/>
    <property type="evidence" value="ECO:0007669"/>
    <property type="project" value="UniProtKB-KW"/>
</dbReference>
<name>A0A5N0VMJ7_9PSEU</name>
<dbReference type="PRINTS" id="PR00420">
    <property type="entry name" value="RNGMNOXGNASE"/>
</dbReference>
<dbReference type="InterPro" id="IPR002938">
    <property type="entry name" value="FAD-bd"/>
</dbReference>
<dbReference type="PANTHER" id="PTHR43476:SF5">
    <property type="entry name" value="FAD-DEPENDENT MONOOXYGENASE"/>
    <property type="match status" value="1"/>
</dbReference>
<dbReference type="Proteomes" id="UP000319769">
    <property type="component" value="Unassembled WGS sequence"/>
</dbReference>
<gene>
    <name evidence="3" type="ORF">FPZ12_002865</name>
</gene>
<dbReference type="SUPFAM" id="SSF51905">
    <property type="entry name" value="FAD/NAD(P)-binding domain"/>
    <property type="match status" value="1"/>
</dbReference>